<organism evidence="6 7">
    <name type="scientific">Oryza sativa subsp. japonica</name>
    <name type="common">Rice</name>
    <dbReference type="NCBI Taxonomy" id="39947"/>
    <lineage>
        <taxon>Eukaryota</taxon>
        <taxon>Viridiplantae</taxon>
        <taxon>Streptophyta</taxon>
        <taxon>Embryophyta</taxon>
        <taxon>Tracheophyta</taxon>
        <taxon>Spermatophyta</taxon>
        <taxon>Magnoliopsida</taxon>
        <taxon>Liliopsida</taxon>
        <taxon>Poales</taxon>
        <taxon>Poaceae</taxon>
        <taxon>BOP clade</taxon>
        <taxon>Oryzoideae</taxon>
        <taxon>Oryzeae</taxon>
        <taxon>Oryzinae</taxon>
        <taxon>Oryza</taxon>
        <taxon>Oryza sativa</taxon>
    </lineage>
</organism>
<dbReference type="Gramene" id="Os08t0514066-00">
    <property type="protein sequence ID" value="Os08t0514066-00"/>
    <property type="gene ID" value="Os08g0514066"/>
</dbReference>
<evidence type="ECO:0000256" key="4">
    <source>
        <dbReference type="ARBA" id="ARBA00022840"/>
    </source>
</evidence>
<proteinExistence type="predicted"/>
<dbReference type="FunCoup" id="A0A0N7KQ49">
    <property type="interactions" value="182"/>
</dbReference>
<reference evidence="7" key="1">
    <citation type="journal article" date="2005" name="Nature">
        <title>The map-based sequence of the rice genome.</title>
        <authorList>
            <consortium name="International rice genome sequencing project (IRGSP)"/>
            <person name="Matsumoto T."/>
            <person name="Wu J."/>
            <person name="Kanamori H."/>
            <person name="Katayose Y."/>
            <person name="Fujisawa M."/>
            <person name="Namiki N."/>
            <person name="Mizuno H."/>
            <person name="Yamamoto K."/>
            <person name="Antonio B.A."/>
            <person name="Baba T."/>
            <person name="Sakata K."/>
            <person name="Nagamura Y."/>
            <person name="Aoki H."/>
            <person name="Arikawa K."/>
            <person name="Arita K."/>
            <person name="Bito T."/>
            <person name="Chiden Y."/>
            <person name="Fujitsuka N."/>
            <person name="Fukunaka R."/>
            <person name="Hamada M."/>
            <person name="Harada C."/>
            <person name="Hayashi A."/>
            <person name="Hijishita S."/>
            <person name="Honda M."/>
            <person name="Hosokawa S."/>
            <person name="Ichikawa Y."/>
            <person name="Idonuma A."/>
            <person name="Iijima M."/>
            <person name="Ikeda M."/>
            <person name="Ikeno M."/>
            <person name="Ito K."/>
            <person name="Ito S."/>
            <person name="Ito T."/>
            <person name="Ito Y."/>
            <person name="Ito Y."/>
            <person name="Iwabuchi A."/>
            <person name="Kamiya K."/>
            <person name="Karasawa W."/>
            <person name="Kurita K."/>
            <person name="Katagiri S."/>
            <person name="Kikuta A."/>
            <person name="Kobayashi H."/>
            <person name="Kobayashi N."/>
            <person name="Machita K."/>
            <person name="Maehara T."/>
            <person name="Masukawa M."/>
            <person name="Mizubayashi T."/>
            <person name="Mukai Y."/>
            <person name="Nagasaki H."/>
            <person name="Nagata Y."/>
            <person name="Naito S."/>
            <person name="Nakashima M."/>
            <person name="Nakama Y."/>
            <person name="Nakamichi Y."/>
            <person name="Nakamura M."/>
            <person name="Meguro A."/>
            <person name="Negishi M."/>
            <person name="Ohta I."/>
            <person name="Ohta T."/>
            <person name="Okamoto M."/>
            <person name="Ono N."/>
            <person name="Saji S."/>
            <person name="Sakaguchi M."/>
            <person name="Sakai K."/>
            <person name="Shibata M."/>
            <person name="Shimokawa T."/>
            <person name="Song J."/>
            <person name="Takazaki Y."/>
            <person name="Terasawa K."/>
            <person name="Tsugane M."/>
            <person name="Tsuji K."/>
            <person name="Ueda S."/>
            <person name="Waki K."/>
            <person name="Yamagata H."/>
            <person name="Yamamoto M."/>
            <person name="Yamamoto S."/>
            <person name="Yamane H."/>
            <person name="Yoshiki S."/>
            <person name="Yoshihara R."/>
            <person name="Yukawa K."/>
            <person name="Zhong H."/>
            <person name="Yano M."/>
            <person name="Yuan Q."/>
            <person name="Ouyang S."/>
            <person name="Liu J."/>
            <person name="Jones K.M."/>
            <person name="Gansberger K."/>
            <person name="Moffat K."/>
            <person name="Hill J."/>
            <person name="Bera J."/>
            <person name="Fadrosh D."/>
            <person name="Jin S."/>
            <person name="Johri S."/>
            <person name="Kim M."/>
            <person name="Overton L."/>
            <person name="Reardon M."/>
            <person name="Tsitrin T."/>
            <person name="Vuong H."/>
            <person name="Weaver B."/>
            <person name="Ciecko A."/>
            <person name="Tallon L."/>
            <person name="Jackson J."/>
            <person name="Pai G."/>
            <person name="Aken S.V."/>
            <person name="Utterback T."/>
            <person name="Reidmuller S."/>
            <person name="Feldblyum T."/>
            <person name="Hsiao J."/>
            <person name="Zismann V."/>
            <person name="Iobst S."/>
            <person name="de Vazeille A.R."/>
            <person name="Buell C.R."/>
            <person name="Ying K."/>
            <person name="Li Y."/>
            <person name="Lu T."/>
            <person name="Huang Y."/>
            <person name="Zhao Q."/>
            <person name="Feng Q."/>
            <person name="Zhang L."/>
            <person name="Zhu J."/>
            <person name="Weng Q."/>
            <person name="Mu J."/>
            <person name="Lu Y."/>
            <person name="Fan D."/>
            <person name="Liu Y."/>
            <person name="Guan J."/>
            <person name="Zhang Y."/>
            <person name="Yu S."/>
            <person name="Liu X."/>
            <person name="Zhang Y."/>
            <person name="Hong G."/>
            <person name="Han B."/>
            <person name="Choisne N."/>
            <person name="Demange N."/>
            <person name="Orjeda G."/>
            <person name="Samain S."/>
            <person name="Cattolico L."/>
            <person name="Pelletier E."/>
            <person name="Couloux A."/>
            <person name="Segurens B."/>
            <person name="Wincker P."/>
            <person name="D'Hont A."/>
            <person name="Scarpelli C."/>
            <person name="Weissenbach J."/>
            <person name="Salanoubat M."/>
            <person name="Quetier F."/>
            <person name="Yu Y."/>
            <person name="Kim H.R."/>
            <person name="Rambo T."/>
            <person name="Currie J."/>
            <person name="Collura K."/>
            <person name="Luo M."/>
            <person name="Yang T."/>
            <person name="Ammiraju J.S.S."/>
            <person name="Engler F."/>
            <person name="Soderlund C."/>
            <person name="Wing R.A."/>
            <person name="Palmer L.E."/>
            <person name="de la Bastide M."/>
            <person name="Spiegel L."/>
            <person name="Nascimento L."/>
            <person name="Zutavern T."/>
            <person name="O'Shaughnessy A."/>
            <person name="Dike S."/>
            <person name="Dedhia N."/>
            <person name="Preston R."/>
            <person name="Balija V."/>
            <person name="McCombie W.R."/>
            <person name="Chow T."/>
            <person name="Chen H."/>
            <person name="Chung M."/>
            <person name="Chen C."/>
            <person name="Shaw J."/>
            <person name="Wu H."/>
            <person name="Hsiao K."/>
            <person name="Chao Y."/>
            <person name="Chu M."/>
            <person name="Cheng C."/>
            <person name="Hour A."/>
            <person name="Lee P."/>
            <person name="Lin S."/>
            <person name="Lin Y."/>
            <person name="Liou J."/>
            <person name="Liu S."/>
            <person name="Hsing Y."/>
            <person name="Raghuvanshi S."/>
            <person name="Mohanty A."/>
            <person name="Bharti A.K."/>
            <person name="Gaur A."/>
            <person name="Gupta V."/>
            <person name="Kumar D."/>
            <person name="Ravi V."/>
            <person name="Vij S."/>
            <person name="Kapur A."/>
            <person name="Khurana P."/>
            <person name="Khurana P."/>
            <person name="Khurana J.P."/>
            <person name="Tyagi A.K."/>
            <person name="Gaikwad K."/>
            <person name="Singh A."/>
            <person name="Dalal V."/>
            <person name="Srivastava S."/>
            <person name="Dixit A."/>
            <person name="Pal A.K."/>
            <person name="Ghazi I.A."/>
            <person name="Yadav M."/>
            <person name="Pandit A."/>
            <person name="Bhargava A."/>
            <person name="Sureshbabu K."/>
            <person name="Batra K."/>
            <person name="Sharma T.R."/>
            <person name="Mohapatra T."/>
            <person name="Singh N.K."/>
            <person name="Messing J."/>
            <person name="Nelson A.B."/>
            <person name="Fuks G."/>
            <person name="Kavchok S."/>
            <person name="Keizer G."/>
            <person name="Linton E."/>
            <person name="Llaca V."/>
            <person name="Song R."/>
            <person name="Tanyolac B."/>
            <person name="Young S."/>
            <person name="Ho-Il K."/>
            <person name="Hahn J.H."/>
            <person name="Sangsakoo G."/>
            <person name="Vanavichit A."/>
            <person name="de Mattos Luiz.A.T."/>
            <person name="Zimmer P.D."/>
            <person name="Malone G."/>
            <person name="Dellagostin O."/>
            <person name="de Oliveira A.C."/>
            <person name="Bevan M."/>
            <person name="Bancroft I."/>
            <person name="Minx P."/>
            <person name="Cordum H."/>
            <person name="Wilson R."/>
            <person name="Cheng Z."/>
            <person name="Jin W."/>
            <person name="Jiang J."/>
            <person name="Leong S.A."/>
            <person name="Iwama H."/>
            <person name="Gojobori T."/>
            <person name="Itoh T."/>
            <person name="Niimura Y."/>
            <person name="Fujii Y."/>
            <person name="Habara T."/>
            <person name="Sakai H."/>
            <person name="Sato Y."/>
            <person name="Wilson G."/>
            <person name="Kumar K."/>
            <person name="McCouch S."/>
            <person name="Juretic N."/>
            <person name="Hoen D."/>
            <person name="Wright S."/>
            <person name="Bruskiewich R."/>
            <person name="Bureau T."/>
            <person name="Miyao A."/>
            <person name="Hirochika H."/>
            <person name="Nishikawa T."/>
            <person name="Kadowaki K."/>
            <person name="Sugiura M."/>
            <person name="Burr B."/>
            <person name="Sasaki T."/>
        </authorList>
    </citation>
    <scope>NUCLEOTIDE SEQUENCE [LARGE SCALE GENOMIC DNA]</scope>
    <source>
        <strain evidence="7">cv. Nipponbare</strain>
    </source>
</reference>
<feature type="region of interest" description="Disordered" evidence="5">
    <location>
        <begin position="108"/>
        <end position="149"/>
    </location>
</feature>
<dbReference type="Proteomes" id="UP000059680">
    <property type="component" value="Chromosome 8"/>
</dbReference>
<protein>
    <submittedName>
        <fullName evidence="6">Os08g0514066 protein</fullName>
    </submittedName>
</protein>
<dbReference type="InterPro" id="IPR052059">
    <property type="entry name" value="CR_Ser/Thr_kinase"/>
</dbReference>
<evidence type="ECO:0000256" key="5">
    <source>
        <dbReference type="SAM" id="MobiDB-lite"/>
    </source>
</evidence>
<dbReference type="PaxDb" id="39947-A0A0N7KQ49"/>
<keyword evidence="1" id="KW-0808">Transferase</keyword>
<evidence type="ECO:0000256" key="1">
    <source>
        <dbReference type="ARBA" id="ARBA00022679"/>
    </source>
</evidence>
<evidence type="ECO:0000256" key="3">
    <source>
        <dbReference type="ARBA" id="ARBA00022777"/>
    </source>
</evidence>
<keyword evidence="3" id="KW-0418">Kinase</keyword>
<dbReference type="SMR" id="A0A0N7KQ49"/>
<name>A0A0N7KQ49_ORYSJ</name>
<evidence type="ECO:0000256" key="2">
    <source>
        <dbReference type="ARBA" id="ARBA00022741"/>
    </source>
</evidence>
<dbReference type="EMBL" id="AP014964">
    <property type="protein sequence ID" value="BAT06226.1"/>
    <property type="molecule type" value="Genomic_DNA"/>
</dbReference>
<evidence type="ECO:0000313" key="6">
    <source>
        <dbReference type="EMBL" id="BAT06226.1"/>
    </source>
</evidence>
<gene>
    <name evidence="6" type="ordered locus">Os08g0514066</name>
    <name evidence="6" type="ORF">OSNPB_080514066</name>
</gene>
<accession>A0A0N7KQ49</accession>
<dbReference type="STRING" id="39947.A0A0N7KQ49"/>
<dbReference type="PANTHER" id="PTHR47973">
    <property type="entry name" value="CYSTEINE-RICH RECEPTOR-LIKE PROTEIN KINASE 3"/>
    <property type="match status" value="1"/>
</dbReference>
<reference evidence="6 7" key="2">
    <citation type="journal article" date="2013" name="Plant Cell Physiol.">
        <title>Rice Annotation Project Database (RAP-DB): an integrative and interactive database for rice genomics.</title>
        <authorList>
            <person name="Sakai H."/>
            <person name="Lee S.S."/>
            <person name="Tanaka T."/>
            <person name="Numa H."/>
            <person name="Kim J."/>
            <person name="Kawahara Y."/>
            <person name="Wakimoto H."/>
            <person name="Yang C.C."/>
            <person name="Iwamoto M."/>
            <person name="Abe T."/>
            <person name="Yamada Y."/>
            <person name="Muto A."/>
            <person name="Inokuchi H."/>
            <person name="Ikemura T."/>
            <person name="Matsumoto T."/>
            <person name="Sasaki T."/>
            <person name="Itoh T."/>
        </authorList>
    </citation>
    <scope>NUCLEOTIDE SEQUENCE [LARGE SCALE GENOMIC DNA]</scope>
    <source>
        <strain evidence="7">cv. Nipponbare</strain>
    </source>
</reference>
<reference evidence="6 7" key="3">
    <citation type="journal article" date="2013" name="Rice">
        <title>Improvement of the Oryza sativa Nipponbare reference genome using next generation sequence and optical map data.</title>
        <authorList>
            <person name="Kawahara Y."/>
            <person name="de la Bastide M."/>
            <person name="Hamilton J.P."/>
            <person name="Kanamori H."/>
            <person name="McCombie W.R."/>
            <person name="Ouyang S."/>
            <person name="Schwartz D.C."/>
            <person name="Tanaka T."/>
            <person name="Wu J."/>
            <person name="Zhou S."/>
            <person name="Childs K.L."/>
            <person name="Davidson R.M."/>
            <person name="Lin H."/>
            <person name="Quesada-Ocampo L."/>
            <person name="Vaillancourt B."/>
            <person name="Sakai H."/>
            <person name="Lee S.S."/>
            <person name="Kim J."/>
            <person name="Numa H."/>
            <person name="Itoh T."/>
            <person name="Buell C.R."/>
            <person name="Matsumoto T."/>
        </authorList>
    </citation>
    <scope>NUCLEOTIDE SEQUENCE [LARGE SCALE GENOMIC DNA]</scope>
    <source>
        <strain evidence="7">cv. Nipponbare</strain>
    </source>
</reference>
<sequence length="149" mass="15063">MLSDWVWRMHGRGALLGAVDQSLGTDGFDAGEATRLLLLGLACSHPNPGDRPTMPEVLQILSGSAPPPEVPQLKPSFVWPPDGGASAHYDLIDIGALASGSLAAGGSSAAAAATAADDDSARATRDTASAGLRPPNSTGDFFPALSSGR</sequence>
<keyword evidence="7" id="KW-1185">Reference proteome</keyword>
<dbReference type="GO" id="GO:0005524">
    <property type="term" value="F:ATP binding"/>
    <property type="evidence" value="ECO:0007669"/>
    <property type="project" value="UniProtKB-KW"/>
</dbReference>
<evidence type="ECO:0000313" key="7">
    <source>
        <dbReference type="Proteomes" id="UP000059680"/>
    </source>
</evidence>
<dbReference type="GO" id="GO:0016301">
    <property type="term" value="F:kinase activity"/>
    <property type="evidence" value="ECO:0007669"/>
    <property type="project" value="UniProtKB-KW"/>
</dbReference>
<keyword evidence="4" id="KW-0067">ATP-binding</keyword>
<dbReference type="Gene3D" id="1.10.510.10">
    <property type="entry name" value="Transferase(Phosphotransferase) domain 1"/>
    <property type="match status" value="1"/>
</dbReference>
<dbReference type="InParanoid" id="A0A0N7KQ49"/>
<keyword evidence="2" id="KW-0547">Nucleotide-binding</keyword>
<dbReference type="AlphaFoldDB" id="A0A0N7KQ49"/>